<dbReference type="InterPro" id="IPR029033">
    <property type="entry name" value="His_PPase_superfam"/>
</dbReference>
<keyword evidence="1 4" id="KW-0378">Hydrolase</keyword>
<dbReference type="GO" id="GO:0004331">
    <property type="term" value="F:fructose-2,6-bisphosphate 2-phosphatase activity"/>
    <property type="evidence" value="ECO:0007669"/>
    <property type="project" value="TreeGrafter"/>
</dbReference>
<feature type="active site" description="Proton donor/acceptor" evidence="2">
    <location>
        <position position="81"/>
    </location>
</feature>
<dbReference type="InterPro" id="IPR001345">
    <property type="entry name" value="PG/BPGM_mutase_AS"/>
</dbReference>
<dbReference type="Gene3D" id="3.40.50.1240">
    <property type="entry name" value="Phosphoglycerate mutase-like"/>
    <property type="match status" value="1"/>
</dbReference>
<dbReference type="AlphaFoldDB" id="A0A377GW79"/>
<keyword evidence="5" id="KW-1185">Reference proteome</keyword>
<dbReference type="InterPro" id="IPR051695">
    <property type="entry name" value="Phosphoglycerate_Mutase"/>
</dbReference>
<dbReference type="EMBL" id="UGGU01000003">
    <property type="protein sequence ID" value="STO31093.1"/>
    <property type="molecule type" value="Genomic_DNA"/>
</dbReference>
<name>A0A377GW79_9FUSO</name>
<dbReference type="GO" id="GO:0043456">
    <property type="term" value="P:regulation of pentose-phosphate shunt"/>
    <property type="evidence" value="ECO:0007669"/>
    <property type="project" value="TreeGrafter"/>
</dbReference>
<dbReference type="PANTHER" id="PTHR46517:SF1">
    <property type="entry name" value="FRUCTOSE-2,6-BISPHOSPHATASE TIGAR"/>
    <property type="match status" value="1"/>
</dbReference>
<proteinExistence type="predicted"/>
<dbReference type="GO" id="GO:0045820">
    <property type="term" value="P:negative regulation of glycolytic process"/>
    <property type="evidence" value="ECO:0007669"/>
    <property type="project" value="TreeGrafter"/>
</dbReference>
<reference evidence="4 5" key="1">
    <citation type="submission" date="2018-06" db="EMBL/GenBank/DDBJ databases">
        <authorList>
            <consortium name="Pathogen Informatics"/>
            <person name="Doyle S."/>
        </authorList>
    </citation>
    <scope>NUCLEOTIDE SEQUENCE [LARGE SCALE GENOMIC DNA]</scope>
    <source>
        <strain evidence="4 5">NCTC10723</strain>
    </source>
</reference>
<dbReference type="SMART" id="SM00855">
    <property type="entry name" value="PGAM"/>
    <property type="match status" value="1"/>
</dbReference>
<evidence type="ECO:0000313" key="5">
    <source>
        <dbReference type="Proteomes" id="UP000255328"/>
    </source>
</evidence>
<dbReference type="PROSITE" id="PS00175">
    <property type="entry name" value="PG_MUTASE"/>
    <property type="match status" value="1"/>
</dbReference>
<sequence>MGKLLMVRHGQTDMNLNKIYFGWLDPELNQIGIKQAKNVKKILKEFSYDHIYSSDLKRAKKTAQIINYLQKDIVYDKRIRELNFGVFEGMTYEEILLKYPSQYELSSKEWKTYDFEIGESPMKLQRRAINFIESLDLKKDNLVITHWGVINCILSWYFSKELDSYWKYSVENGGICVIEFIDGFPILKGLNIR</sequence>
<gene>
    <name evidence="4" type="primary">cobC_1</name>
    <name evidence="4" type="ORF">NCTC10723_00533</name>
</gene>
<evidence type="ECO:0000256" key="1">
    <source>
        <dbReference type="ARBA" id="ARBA00022801"/>
    </source>
</evidence>
<dbReference type="Pfam" id="PF00300">
    <property type="entry name" value="His_Phos_1"/>
    <property type="match status" value="1"/>
</dbReference>
<dbReference type="PIRSF" id="PIRSF000709">
    <property type="entry name" value="6PFK_2-Ptase"/>
    <property type="match status" value="1"/>
</dbReference>
<dbReference type="RefSeq" id="WP_115269086.1">
    <property type="nucleotide sequence ID" value="NZ_CASFEE010000007.1"/>
</dbReference>
<evidence type="ECO:0000313" key="4">
    <source>
        <dbReference type="EMBL" id="STO31093.1"/>
    </source>
</evidence>
<dbReference type="EC" id="3.1.3.73" evidence="4"/>
<dbReference type="InterPro" id="IPR013078">
    <property type="entry name" value="His_Pase_superF_clade-1"/>
</dbReference>
<dbReference type="OrthoDB" id="7925971at2"/>
<dbReference type="GO" id="GO:0005829">
    <property type="term" value="C:cytosol"/>
    <property type="evidence" value="ECO:0007669"/>
    <property type="project" value="TreeGrafter"/>
</dbReference>
<dbReference type="Proteomes" id="UP000255328">
    <property type="component" value="Unassembled WGS sequence"/>
</dbReference>
<feature type="binding site" evidence="3">
    <location>
        <position position="58"/>
    </location>
    <ligand>
        <name>substrate</name>
    </ligand>
</feature>
<feature type="binding site" evidence="3">
    <location>
        <begin position="8"/>
        <end position="15"/>
    </location>
    <ligand>
        <name>substrate</name>
    </ligand>
</feature>
<dbReference type="GO" id="GO:0043755">
    <property type="term" value="F:alpha-ribazole phosphatase activity"/>
    <property type="evidence" value="ECO:0007669"/>
    <property type="project" value="UniProtKB-EC"/>
</dbReference>
<protein>
    <submittedName>
        <fullName evidence="4">Alpha-ribazole phosphatase</fullName>
        <ecNumber evidence="4">3.1.3.73</ecNumber>
    </submittedName>
</protein>
<dbReference type="PANTHER" id="PTHR46517">
    <property type="entry name" value="FRUCTOSE-2,6-BISPHOSPHATASE TIGAR"/>
    <property type="match status" value="1"/>
</dbReference>
<organism evidence="4 5">
    <name type="scientific">Fusobacterium necrogenes</name>
    <dbReference type="NCBI Taxonomy" id="858"/>
    <lineage>
        <taxon>Bacteria</taxon>
        <taxon>Fusobacteriati</taxon>
        <taxon>Fusobacteriota</taxon>
        <taxon>Fusobacteriia</taxon>
        <taxon>Fusobacteriales</taxon>
        <taxon>Fusobacteriaceae</taxon>
        <taxon>Fusobacterium</taxon>
    </lineage>
</organism>
<evidence type="ECO:0000256" key="3">
    <source>
        <dbReference type="PIRSR" id="PIRSR613078-2"/>
    </source>
</evidence>
<feature type="active site" description="Tele-phosphohistidine intermediate" evidence="2">
    <location>
        <position position="9"/>
    </location>
</feature>
<dbReference type="CDD" id="cd07067">
    <property type="entry name" value="HP_PGM_like"/>
    <property type="match status" value="1"/>
</dbReference>
<dbReference type="SUPFAM" id="SSF53254">
    <property type="entry name" value="Phosphoglycerate mutase-like"/>
    <property type="match status" value="1"/>
</dbReference>
<accession>A0A377GW79</accession>
<evidence type="ECO:0000256" key="2">
    <source>
        <dbReference type="PIRSR" id="PIRSR613078-1"/>
    </source>
</evidence>